<evidence type="ECO:0000256" key="1">
    <source>
        <dbReference type="SAM" id="MobiDB-lite"/>
    </source>
</evidence>
<protein>
    <submittedName>
        <fullName evidence="2">Uncharacterized protein</fullName>
    </submittedName>
</protein>
<name>A0A699L094_TANCI</name>
<reference evidence="2" key="1">
    <citation type="journal article" date="2019" name="Sci. Rep.">
        <title>Draft genome of Tanacetum cinerariifolium, the natural source of mosquito coil.</title>
        <authorList>
            <person name="Yamashiro T."/>
            <person name="Shiraishi A."/>
            <person name="Satake H."/>
            <person name="Nakayama K."/>
        </authorList>
    </citation>
    <scope>NUCLEOTIDE SEQUENCE</scope>
</reference>
<evidence type="ECO:0000313" key="2">
    <source>
        <dbReference type="EMBL" id="GFB14153.1"/>
    </source>
</evidence>
<proteinExistence type="predicted"/>
<sequence length="118" mass="13068">MPEQTLASVAQQKAQRQKKAPVSRSMTLTMKANAKTETPKNLNRQDGSGAETSSEWMEEAQGPPLEERTVRPWMQAPEPEGTTIKGKEESRGKMDKTKESDESIQPSPISTEKDTHGN</sequence>
<feature type="compositionally biased region" description="Polar residues" evidence="1">
    <location>
        <begin position="24"/>
        <end position="55"/>
    </location>
</feature>
<organism evidence="2">
    <name type="scientific">Tanacetum cinerariifolium</name>
    <name type="common">Dalmatian daisy</name>
    <name type="synonym">Chrysanthemum cinerariifolium</name>
    <dbReference type="NCBI Taxonomy" id="118510"/>
    <lineage>
        <taxon>Eukaryota</taxon>
        <taxon>Viridiplantae</taxon>
        <taxon>Streptophyta</taxon>
        <taxon>Embryophyta</taxon>
        <taxon>Tracheophyta</taxon>
        <taxon>Spermatophyta</taxon>
        <taxon>Magnoliopsida</taxon>
        <taxon>eudicotyledons</taxon>
        <taxon>Gunneridae</taxon>
        <taxon>Pentapetalae</taxon>
        <taxon>asterids</taxon>
        <taxon>campanulids</taxon>
        <taxon>Asterales</taxon>
        <taxon>Asteraceae</taxon>
        <taxon>Asteroideae</taxon>
        <taxon>Anthemideae</taxon>
        <taxon>Anthemidinae</taxon>
        <taxon>Tanacetum</taxon>
    </lineage>
</organism>
<accession>A0A699L094</accession>
<dbReference type="AlphaFoldDB" id="A0A699L094"/>
<dbReference type="EMBL" id="BKCJ010561139">
    <property type="protein sequence ID" value="GFB14153.1"/>
    <property type="molecule type" value="Genomic_DNA"/>
</dbReference>
<gene>
    <name evidence="2" type="ORF">Tci_686124</name>
</gene>
<comment type="caution">
    <text evidence="2">The sequence shown here is derived from an EMBL/GenBank/DDBJ whole genome shotgun (WGS) entry which is preliminary data.</text>
</comment>
<feature type="compositionally biased region" description="Basic and acidic residues" evidence="1">
    <location>
        <begin position="85"/>
        <end position="101"/>
    </location>
</feature>
<feature type="region of interest" description="Disordered" evidence="1">
    <location>
        <begin position="1"/>
        <end position="118"/>
    </location>
</feature>